<keyword evidence="2" id="KW-0472">Membrane</keyword>
<evidence type="ECO:0000313" key="4">
    <source>
        <dbReference type="EMBL" id="XDQ34807.1"/>
    </source>
</evidence>
<gene>
    <name evidence="4" type="ORF">AB5J49_16475</name>
</gene>
<feature type="transmembrane region" description="Helical" evidence="2">
    <location>
        <begin position="53"/>
        <end position="72"/>
    </location>
</feature>
<dbReference type="RefSeq" id="WP_369169386.1">
    <property type="nucleotide sequence ID" value="NZ_CP163439.1"/>
</dbReference>
<keyword evidence="2" id="KW-1133">Transmembrane helix</keyword>
<keyword evidence="2" id="KW-0812">Transmembrane</keyword>
<dbReference type="AlphaFoldDB" id="A0AB39PXM3"/>
<feature type="signal peptide" evidence="3">
    <location>
        <begin position="1"/>
        <end position="29"/>
    </location>
</feature>
<reference evidence="4" key="1">
    <citation type="submission" date="2024-07" db="EMBL/GenBank/DDBJ databases">
        <authorList>
            <person name="Yu S.T."/>
        </authorList>
    </citation>
    <scope>NUCLEOTIDE SEQUENCE</scope>
    <source>
        <strain evidence="4">R28</strain>
    </source>
</reference>
<organism evidence="4">
    <name type="scientific">Streptomyces sp. R28</name>
    <dbReference type="NCBI Taxonomy" id="3238628"/>
    <lineage>
        <taxon>Bacteria</taxon>
        <taxon>Bacillati</taxon>
        <taxon>Actinomycetota</taxon>
        <taxon>Actinomycetes</taxon>
        <taxon>Kitasatosporales</taxon>
        <taxon>Streptomycetaceae</taxon>
        <taxon>Streptomyces</taxon>
    </lineage>
</organism>
<evidence type="ECO:0000256" key="1">
    <source>
        <dbReference type="SAM" id="MobiDB-lite"/>
    </source>
</evidence>
<feature type="region of interest" description="Disordered" evidence="1">
    <location>
        <begin position="90"/>
        <end position="125"/>
    </location>
</feature>
<evidence type="ECO:0000256" key="3">
    <source>
        <dbReference type="SAM" id="SignalP"/>
    </source>
</evidence>
<accession>A0AB39PXM3</accession>
<name>A0AB39PXM3_9ACTN</name>
<protein>
    <submittedName>
        <fullName evidence="4">Uncharacterized protein</fullName>
    </submittedName>
</protein>
<evidence type="ECO:0000256" key="2">
    <source>
        <dbReference type="SAM" id="Phobius"/>
    </source>
</evidence>
<feature type="chain" id="PRO_5044317465" evidence="3">
    <location>
        <begin position="30"/>
        <end position="125"/>
    </location>
</feature>
<feature type="compositionally biased region" description="Low complexity" evidence="1">
    <location>
        <begin position="112"/>
        <end position="125"/>
    </location>
</feature>
<dbReference type="EMBL" id="CP163439">
    <property type="protein sequence ID" value="XDQ34807.1"/>
    <property type="molecule type" value="Genomic_DNA"/>
</dbReference>
<keyword evidence="3" id="KW-0732">Signal</keyword>
<sequence>MTGPRITRLSALAAATATLVLGTPSPASAECAAPTYHGGLPLHVGECPEAVAGGASAGVWALLLVAAGLWLASALSRSRGGTDADLAVVDEVFSQHTQDTPAEPVSPPASPAPSTSTSTSSEGER</sequence>
<proteinExistence type="predicted"/>